<feature type="region of interest" description="Disordered" evidence="8">
    <location>
        <begin position="32"/>
        <end position="78"/>
    </location>
</feature>
<evidence type="ECO:0000256" key="6">
    <source>
        <dbReference type="ARBA" id="ARBA00023136"/>
    </source>
</evidence>
<comment type="caution">
    <text evidence="10">The sequence shown here is derived from an EMBL/GenBank/DDBJ whole genome shotgun (WGS) entry which is preliminary data.</text>
</comment>
<dbReference type="RefSeq" id="WP_338100356.1">
    <property type="nucleotide sequence ID" value="NZ_JAWDKD010000034.1"/>
</dbReference>
<evidence type="ECO:0000256" key="8">
    <source>
        <dbReference type="SAM" id="MobiDB-lite"/>
    </source>
</evidence>
<dbReference type="Pfam" id="PF01554">
    <property type="entry name" value="MatE"/>
    <property type="match status" value="2"/>
</dbReference>
<feature type="transmembrane region" description="Helical" evidence="9">
    <location>
        <begin position="503"/>
        <end position="525"/>
    </location>
</feature>
<feature type="coiled-coil region" evidence="7">
    <location>
        <begin position="2"/>
        <end position="31"/>
    </location>
</feature>
<dbReference type="InterPro" id="IPR052031">
    <property type="entry name" value="Membrane_Transporter-Flippase"/>
</dbReference>
<evidence type="ECO:0000256" key="7">
    <source>
        <dbReference type="SAM" id="Coils"/>
    </source>
</evidence>
<evidence type="ECO:0000256" key="1">
    <source>
        <dbReference type="ARBA" id="ARBA00004651"/>
    </source>
</evidence>
<organism evidence="10 11">
    <name type="scientific">Methanolapillus africanus</name>
    <dbReference type="NCBI Taxonomy" id="3028297"/>
    <lineage>
        <taxon>Archaea</taxon>
        <taxon>Methanobacteriati</taxon>
        <taxon>Methanobacteriota</taxon>
        <taxon>Stenosarchaea group</taxon>
        <taxon>Methanomicrobia</taxon>
        <taxon>Methanosarcinales</taxon>
        <taxon>Methanosarcinaceae</taxon>
        <taxon>Methanolapillus</taxon>
    </lineage>
</organism>
<dbReference type="PANTHER" id="PTHR43549:SF2">
    <property type="entry name" value="MULTIDRUG RESISTANCE PROTEIN NORM-RELATED"/>
    <property type="match status" value="1"/>
</dbReference>
<evidence type="ECO:0000313" key="11">
    <source>
        <dbReference type="Proteomes" id="UP001271789"/>
    </source>
</evidence>
<dbReference type="CDD" id="cd13147">
    <property type="entry name" value="MATE_MJ0709_like"/>
    <property type="match status" value="1"/>
</dbReference>
<proteinExistence type="predicted"/>
<dbReference type="GO" id="GO:0015297">
    <property type="term" value="F:antiporter activity"/>
    <property type="evidence" value="ECO:0007669"/>
    <property type="project" value="InterPro"/>
</dbReference>
<feature type="transmembrane region" description="Helical" evidence="9">
    <location>
        <begin position="276"/>
        <end position="296"/>
    </location>
</feature>
<feature type="compositionally biased region" description="Low complexity" evidence="8">
    <location>
        <begin position="43"/>
        <end position="60"/>
    </location>
</feature>
<keyword evidence="6 9" id="KW-0472">Membrane</keyword>
<accession>A0AAE4ML97</accession>
<dbReference type="GO" id="GO:0042910">
    <property type="term" value="F:xenobiotic transmembrane transporter activity"/>
    <property type="evidence" value="ECO:0007669"/>
    <property type="project" value="InterPro"/>
</dbReference>
<keyword evidence="7" id="KW-0175">Coiled coil</keyword>
<keyword evidence="2" id="KW-0813">Transport</keyword>
<keyword evidence="4 9" id="KW-0812">Transmembrane</keyword>
<evidence type="ECO:0000256" key="5">
    <source>
        <dbReference type="ARBA" id="ARBA00022989"/>
    </source>
</evidence>
<keyword evidence="5 9" id="KW-1133">Transmembrane helix</keyword>
<evidence type="ECO:0000256" key="3">
    <source>
        <dbReference type="ARBA" id="ARBA00022475"/>
    </source>
</evidence>
<feature type="transmembrane region" description="Helical" evidence="9">
    <location>
        <begin position="475"/>
        <end position="497"/>
    </location>
</feature>
<dbReference type="AlphaFoldDB" id="A0AAE4ML97"/>
<evidence type="ECO:0000256" key="9">
    <source>
        <dbReference type="SAM" id="Phobius"/>
    </source>
</evidence>
<evidence type="ECO:0000256" key="4">
    <source>
        <dbReference type="ARBA" id="ARBA00022692"/>
    </source>
</evidence>
<comment type="subcellular location">
    <subcellularLocation>
        <location evidence="1">Cell membrane</location>
        <topology evidence="1">Multi-pass membrane protein</topology>
    </subcellularLocation>
</comment>
<gene>
    <name evidence="10" type="primary">mepA_2</name>
    <name evidence="10" type="ORF">MsAg5_18260</name>
</gene>
<protein>
    <submittedName>
        <fullName evidence="10">Multidrug export protein MepA</fullName>
    </submittedName>
</protein>
<sequence length="547" mass="59635">MNAETEQKKSEEELQAEQIIQENAAQKMEKQYKEQAKLVKPEQQAQQTQQTQQSQKDQPTAENAQKDSDWYADEKGPDTEKMTKGVADLLGNPKKALIKISIPVMVALVFQAVYNLVDTFWVAGLGEEALAAVGLVFPFFLGLMALATGVGVGAGSAISRSIGAKDKKKADNFATHAIVLGVILSFVCWLAIPIMKPIFSLMGADASLASVAAGYINIFIVSVIFIFLLNIGNSILNSEGNSRKTMFATIAGALLNCVLDPIFIYDWGLGLGVNGAAYASVVSFAVSMLMVMYWLLIERKTYVTITLRKFKFDMSIVKEIFSVGIPVMISQLTMSISTIFLSAIVLNVGGTSGAAIYTTGWRIVSMGIMPMLGFATGMTTMAGVSYGGHDIKKLKDVYYFAIMFGMALELIIAILIFVFAEPIAAVFATGESLHLHDSIVEFLRYMFLLFLFFPAGMLTSSMLQGLRMGKWSLALTLLRTIVFEVPFAYLLSITFGYGLVGVWIGLLVGDFLMMVVSFTFGNLIIKKLKHRFKETGLASMPAPAAAK</sequence>
<feature type="transmembrane region" description="Helical" evidence="9">
    <location>
        <begin position="212"/>
        <end position="233"/>
    </location>
</feature>
<feature type="transmembrane region" description="Helical" evidence="9">
    <location>
        <begin position="96"/>
        <end position="117"/>
    </location>
</feature>
<keyword evidence="3" id="KW-1003">Cell membrane</keyword>
<dbReference type="GO" id="GO:0005886">
    <property type="term" value="C:plasma membrane"/>
    <property type="evidence" value="ECO:0007669"/>
    <property type="project" value="UniProtKB-SubCell"/>
</dbReference>
<evidence type="ECO:0000313" key="10">
    <source>
        <dbReference type="EMBL" id="MDV0447905.1"/>
    </source>
</evidence>
<feature type="transmembrane region" description="Helical" evidence="9">
    <location>
        <begin position="363"/>
        <end position="385"/>
    </location>
</feature>
<evidence type="ECO:0000256" key="2">
    <source>
        <dbReference type="ARBA" id="ARBA00022448"/>
    </source>
</evidence>
<feature type="transmembrane region" description="Helical" evidence="9">
    <location>
        <begin position="245"/>
        <end position="264"/>
    </location>
</feature>
<reference evidence="10" key="1">
    <citation type="submission" date="2023-06" db="EMBL/GenBank/DDBJ databases">
        <title>Genome sequence of Methanosarcinaceae archaeon Ag5.</title>
        <authorList>
            <person name="Protasov E."/>
            <person name="Platt K."/>
            <person name="Poehlein A."/>
            <person name="Daniel R."/>
            <person name="Brune A."/>
        </authorList>
    </citation>
    <scope>NUCLEOTIDE SEQUENCE</scope>
    <source>
        <strain evidence="10">Ag5</strain>
    </source>
</reference>
<name>A0AAE4ML97_9EURY</name>
<feature type="compositionally biased region" description="Basic and acidic residues" evidence="8">
    <location>
        <begin position="64"/>
        <end position="78"/>
    </location>
</feature>
<feature type="transmembrane region" description="Helical" evidence="9">
    <location>
        <begin position="442"/>
        <end position="463"/>
    </location>
</feature>
<dbReference type="PANTHER" id="PTHR43549">
    <property type="entry name" value="MULTIDRUG RESISTANCE PROTEIN YPNP-RELATED"/>
    <property type="match status" value="1"/>
</dbReference>
<keyword evidence="11" id="KW-1185">Reference proteome</keyword>
<dbReference type="InterPro" id="IPR002528">
    <property type="entry name" value="MATE_fam"/>
</dbReference>
<feature type="transmembrane region" description="Helical" evidence="9">
    <location>
        <begin position="129"/>
        <end position="152"/>
    </location>
</feature>
<dbReference type="Proteomes" id="UP001271789">
    <property type="component" value="Unassembled WGS sequence"/>
</dbReference>
<dbReference type="NCBIfam" id="TIGR00797">
    <property type="entry name" value="matE"/>
    <property type="match status" value="1"/>
</dbReference>
<dbReference type="EMBL" id="JAWDKD010000034">
    <property type="protein sequence ID" value="MDV0447905.1"/>
    <property type="molecule type" value="Genomic_DNA"/>
</dbReference>
<feature type="transmembrane region" description="Helical" evidence="9">
    <location>
        <begin position="397"/>
        <end position="420"/>
    </location>
</feature>
<feature type="transmembrane region" description="Helical" evidence="9">
    <location>
        <begin position="173"/>
        <end position="192"/>
    </location>
</feature>